<protein>
    <submittedName>
        <fullName evidence="1">Uncharacterized protein</fullName>
    </submittedName>
</protein>
<feature type="non-terminal residue" evidence="1">
    <location>
        <position position="1"/>
    </location>
</feature>
<dbReference type="EMBL" id="BART01041845">
    <property type="protein sequence ID" value="GAH29424.1"/>
    <property type="molecule type" value="Genomic_DNA"/>
</dbReference>
<sequence>VKKGYYGEFFHSLDGAMILGWFKKYAEERAGIAESISIQKANEQRESHKQRI</sequence>
<gene>
    <name evidence="1" type="ORF">S01H4_67011</name>
</gene>
<reference evidence="1" key="1">
    <citation type="journal article" date="2014" name="Front. Microbiol.">
        <title>High frequency of phylogenetically diverse reductive dehalogenase-homologous genes in deep subseafloor sedimentary metagenomes.</title>
        <authorList>
            <person name="Kawai M."/>
            <person name="Futagami T."/>
            <person name="Toyoda A."/>
            <person name="Takaki Y."/>
            <person name="Nishi S."/>
            <person name="Hori S."/>
            <person name="Arai W."/>
            <person name="Tsubouchi T."/>
            <person name="Morono Y."/>
            <person name="Uchiyama I."/>
            <person name="Ito T."/>
            <person name="Fujiyama A."/>
            <person name="Inagaki F."/>
            <person name="Takami H."/>
        </authorList>
    </citation>
    <scope>NUCLEOTIDE SEQUENCE</scope>
    <source>
        <strain evidence="1">Expedition CK06-06</strain>
    </source>
</reference>
<organism evidence="1">
    <name type="scientific">marine sediment metagenome</name>
    <dbReference type="NCBI Taxonomy" id="412755"/>
    <lineage>
        <taxon>unclassified sequences</taxon>
        <taxon>metagenomes</taxon>
        <taxon>ecological metagenomes</taxon>
    </lineage>
</organism>
<name>X1FJ50_9ZZZZ</name>
<proteinExistence type="predicted"/>
<comment type="caution">
    <text evidence="1">The sequence shown here is derived from an EMBL/GenBank/DDBJ whole genome shotgun (WGS) entry which is preliminary data.</text>
</comment>
<accession>X1FJ50</accession>
<dbReference type="AlphaFoldDB" id="X1FJ50"/>
<feature type="non-terminal residue" evidence="1">
    <location>
        <position position="52"/>
    </location>
</feature>
<evidence type="ECO:0000313" key="1">
    <source>
        <dbReference type="EMBL" id="GAH29424.1"/>
    </source>
</evidence>